<evidence type="ECO:0000256" key="10">
    <source>
        <dbReference type="ARBA" id="ARBA00023299"/>
    </source>
</evidence>
<dbReference type="InterPro" id="IPR050582">
    <property type="entry name" value="HAD-like_SerB"/>
</dbReference>
<dbReference type="Gene3D" id="3.40.50.1000">
    <property type="entry name" value="HAD superfamily/HAD-like"/>
    <property type="match status" value="1"/>
</dbReference>
<accession>A0ABU8XLE1</accession>
<proteinExistence type="inferred from homology"/>
<dbReference type="SUPFAM" id="SSF56784">
    <property type="entry name" value="HAD-like"/>
    <property type="match status" value="1"/>
</dbReference>
<keyword evidence="8 14" id="KW-0378">Hydrolase</keyword>
<dbReference type="SFLD" id="SFLDS00003">
    <property type="entry name" value="Haloacid_Dehalogenase"/>
    <property type="match status" value="1"/>
</dbReference>
<organism evidence="14 15">
    <name type="scientific">Benzoatithermus flavus</name>
    <dbReference type="NCBI Taxonomy" id="3108223"/>
    <lineage>
        <taxon>Bacteria</taxon>
        <taxon>Pseudomonadati</taxon>
        <taxon>Pseudomonadota</taxon>
        <taxon>Alphaproteobacteria</taxon>
        <taxon>Geminicoccales</taxon>
        <taxon>Geminicoccaceae</taxon>
        <taxon>Benzoatithermus</taxon>
    </lineage>
</organism>
<sequence length="294" mass="31757">MPAVACLIADPDRSPLDGRLVEEAEKALRGKQHWLGEAAAAEIATEELEPGETKARLEPLLGGLAVDLAVLSPQHRRKRLLVSDMDSTIITIECIDELADFAGIKPQIAEVTRRAMNGELDFEAALRERVALLAGLPQRAIAAVIEERLRLMPGARTLVRTMRAHGACTALVSGGFTAFTRHVQRLCGFDVEQANELEIADDRLTGRLIGEVHGSAAKLATLCSLRDRLGLADAETMAVGDGANDLPMIRAAGLGVAYHAHPRVRAQAPVRIDHGDLTALLYLQGYRRDEFVTG</sequence>
<dbReference type="SFLD" id="SFLDG01137">
    <property type="entry name" value="C1.6.1:_Phosphoserine_Phosphat"/>
    <property type="match status" value="1"/>
</dbReference>
<name>A0ABU8XLE1_9PROT</name>
<evidence type="ECO:0000256" key="2">
    <source>
        <dbReference type="ARBA" id="ARBA00005135"/>
    </source>
</evidence>
<keyword evidence="10" id="KW-0718">Serine biosynthesis</keyword>
<evidence type="ECO:0000313" key="14">
    <source>
        <dbReference type="EMBL" id="MEK0082025.1"/>
    </source>
</evidence>
<evidence type="ECO:0000256" key="3">
    <source>
        <dbReference type="ARBA" id="ARBA00009184"/>
    </source>
</evidence>
<evidence type="ECO:0000256" key="13">
    <source>
        <dbReference type="ARBA" id="ARBA00048523"/>
    </source>
</evidence>
<dbReference type="Proteomes" id="UP001375743">
    <property type="component" value="Unassembled WGS sequence"/>
</dbReference>
<keyword evidence="7" id="KW-0479">Metal-binding</keyword>
<dbReference type="EMBL" id="JBBLZC010000002">
    <property type="protein sequence ID" value="MEK0082025.1"/>
    <property type="molecule type" value="Genomic_DNA"/>
</dbReference>
<evidence type="ECO:0000256" key="9">
    <source>
        <dbReference type="ARBA" id="ARBA00022842"/>
    </source>
</evidence>
<comment type="similarity">
    <text evidence="3">Belongs to the HAD-like hydrolase superfamily. SerB family.</text>
</comment>
<gene>
    <name evidence="14" type="primary">serB</name>
    <name evidence="14" type="ORF">U1T56_02590</name>
</gene>
<evidence type="ECO:0000256" key="1">
    <source>
        <dbReference type="ARBA" id="ARBA00001946"/>
    </source>
</evidence>
<reference evidence="14 15" key="1">
    <citation type="submission" date="2024-01" db="EMBL/GenBank/DDBJ databases">
        <title>Multi-omics insights into the function and evolution of sodium benzoate biodegradation pathways in Benzoatithermus flavus gen. nov., sp. nov. from hot spring.</title>
        <authorList>
            <person name="Hu C.-J."/>
            <person name="Li W.-J."/>
        </authorList>
    </citation>
    <scope>NUCLEOTIDE SEQUENCE [LARGE SCALE GENOMIC DNA]</scope>
    <source>
        <strain evidence="14 15">SYSU G07066</strain>
    </source>
</reference>
<evidence type="ECO:0000256" key="8">
    <source>
        <dbReference type="ARBA" id="ARBA00022801"/>
    </source>
</evidence>
<dbReference type="NCBIfam" id="TIGR01488">
    <property type="entry name" value="HAD-SF-IB"/>
    <property type="match status" value="1"/>
</dbReference>
<dbReference type="EC" id="3.1.3.3" evidence="4"/>
<keyword evidence="6" id="KW-0028">Amino-acid biosynthesis</keyword>
<dbReference type="InterPro" id="IPR023214">
    <property type="entry name" value="HAD_sf"/>
</dbReference>
<evidence type="ECO:0000256" key="6">
    <source>
        <dbReference type="ARBA" id="ARBA00022605"/>
    </source>
</evidence>
<comment type="caution">
    <text evidence="14">The sequence shown here is derived from an EMBL/GenBank/DDBJ whole genome shotgun (WGS) entry which is preliminary data.</text>
</comment>
<dbReference type="SFLD" id="SFLDG01136">
    <property type="entry name" value="C1.6:_Phosphoserine_Phosphatas"/>
    <property type="match status" value="1"/>
</dbReference>
<protein>
    <recommendedName>
        <fullName evidence="5">Phosphoserine phosphatase</fullName>
        <ecNumber evidence="4">3.1.3.3</ecNumber>
    </recommendedName>
    <alternativeName>
        <fullName evidence="11">O-phosphoserine phosphohydrolase</fullName>
    </alternativeName>
</protein>
<keyword evidence="15" id="KW-1185">Reference proteome</keyword>
<evidence type="ECO:0000256" key="5">
    <source>
        <dbReference type="ARBA" id="ARBA00015196"/>
    </source>
</evidence>
<keyword evidence="9" id="KW-0460">Magnesium</keyword>
<dbReference type="SFLD" id="SFLDF00029">
    <property type="entry name" value="phosphoserine_phosphatase"/>
    <property type="match status" value="1"/>
</dbReference>
<evidence type="ECO:0000256" key="11">
    <source>
        <dbReference type="ARBA" id="ARBA00031693"/>
    </source>
</evidence>
<dbReference type="Pfam" id="PF12710">
    <property type="entry name" value="HAD"/>
    <property type="match status" value="1"/>
</dbReference>
<dbReference type="CDD" id="cd07500">
    <property type="entry name" value="HAD_PSP"/>
    <property type="match status" value="1"/>
</dbReference>
<evidence type="ECO:0000256" key="4">
    <source>
        <dbReference type="ARBA" id="ARBA00012640"/>
    </source>
</evidence>
<comment type="cofactor">
    <cofactor evidence="1">
        <name>Mg(2+)</name>
        <dbReference type="ChEBI" id="CHEBI:18420"/>
    </cofactor>
</comment>
<dbReference type="GO" id="GO:0016787">
    <property type="term" value="F:hydrolase activity"/>
    <property type="evidence" value="ECO:0007669"/>
    <property type="project" value="UniProtKB-KW"/>
</dbReference>
<dbReference type="PANTHER" id="PTHR43344">
    <property type="entry name" value="PHOSPHOSERINE PHOSPHATASE"/>
    <property type="match status" value="1"/>
</dbReference>
<evidence type="ECO:0000256" key="12">
    <source>
        <dbReference type="ARBA" id="ARBA00048138"/>
    </source>
</evidence>
<comment type="catalytic activity">
    <reaction evidence="13">
        <text>O-phospho-D-serine + H2O = D-serine + phosphate</text>
        <dbReference type="Rhea" id="RHEA:24873"/>
        <dbReference type="ChEBI" id="CHEBI:15377"/>
        <dbReference type="ChEBI" id="CHEBI:35247"/>
        <dbReference type="ChEBI" id="CHEBI:43474"/>
        <dbReference type="ChEBI" id="CHEBI:58680"/>
        <dbReference type="EC" id="3.1.3.3"/>
    </reaction>
</comment>
<dbReference type="NCBIfam" id="TIGR00338">
    <property type="entry name" value="serB"/>
    <property type="match status" value="1"/>
</dbReference>
<dbReference type="PANTHER" id="PTHR43344:SF2">
    <property type="entry name" value="PHOSPHOSERINE PHOSPHATASE"/>
    <property type="match status" value="1"/>
</dbReference>
<comment type="catalytic activity">
    <reaction evidence="12">
        <text>O-phospho-L-serine + H2O = L-serine + phosphate</text>
        <dbReference type="Rhea" id="RHEA:21208"/>
        <dbReference type="ChEBI" id="CHEBI:15377"/>
        <dbReference type="ChEBI" id="CHEBI:33384"/>
        <dbReference type="ChEBI" id="CHEBI:43474"/>
        <dbReference type="ChEBI" id="CHEBI:57524"/>
        <dbReference type="EC" id="3.1.3.3"/>
    </reaction>
</comment>
<dbReference type="InterPro" id="IPR036412">
    <property type="entry name" value="HAD-like_sf"/>
</dbReference>
<evidence type="ECO:0000256" key="7">
    <source>
        <dbReference type="ARBA" id="ARBA00022723"/>
    </source>
</evidence>
<evidence type="ECO:0000313" key="15">
    <source>
        <dbReference type="Proteomes" id="UP001375743"/>
    </source>
</evidence>
<dbReference type="RefSeq" id="WP_418157882.1">
    <property type="nucleotide sequence ID" value="NZ_JBBLZC010000002.1"/>
</dbReference>
<dbReference type="InterPro" id="IPR004469">
    <property type="entry name" value="PSP"/>
</dbReference>
<comment type="pathway">
    <text evidence="2">Amino-acid biosynthesis; L-serine biosynthesis; L-serine from 3-phospho-D-glycerate: step 3/3.</text>
</comment>